<name>A0A089Q7S3_9HYPH</name>
<dbReference type="PROSITE" id="PS50943">
    <property type="entry name" value="HTH_CROC1"/>
    <property type="match status" value="1"/>
</dbReference>
<accession>A0A089Q7S3</accession>
<dbReference type="InterPro" id="IPR001387">
    <property type="entry name" value="Cro/C1-type_HTH"/>
</dbReference>
<dbReference type="AlphaFoldDB" id="A0A089Q7S3"/>
<reference evidence="3 4" key="1">
    <citation type="journal article" date="2014" name="PLoS ONE">
        <title>Genome Information of Methylobacterium oryzae, a Plant-Probiotic Methylotroph in the Phyllosphere.</title>
        <authorList>
            <person name="Kwak M.J."/>
            <person name="Jeong H."/>
            <person name="Madhaiyan M."/>
            <person name="Lee Y."/>
            <person name="Sa T.M."/>
            <person name="Oh T.K."/>
            <person name="Kim J.F."/>
        </authorList>
    </citation>
    <scope>NUCLEOTIDE SEQUENCE [LARGE SCALE GENOMIC DNA]</scope>
    <source>
        <strain evidence="3 4">CBMB20</strain>
    </source>
</reference>
<dbReference type="EMBL" id="CP003811">
    <property type="protein sequence ID" value="AIQ90624.1"/>
    <property type="molecule type" value="Genomic_DNA"/>
</dbReference>
<sequence length="143" mass="15079">MSSSPKPKSATDADRTIGGRIAALRVAQGLSQTNLGQAIGVSFQQVQKYEKGRNRIGAGRLQAIADLLKVPVDTFFADLQESGRDKAGPAALFDDPKVLELVLAFTSIPDETTRSGILSIVKAAAALQESRASAQRAEAAARE</sequence>
<dbReference type="SMART" id="SM00530">
    <property type="entry name" value="HTH_XRE"/>
    <property type="match status" value="1"/>
</dbReference>
<keyword evidence="1" id="KW-0238">DNA-binding</keyword>
<evidence type="ECO:0000256" key="1">
    <source>
        <dbReference type="ARBA" id="ARBA00023125"/>
    </source>
</evidence>
<dbReference type="SUPFAM" id="SSF47413">
    <property type="entry name" value="lambda repressor-like DNA-binding domains"/>
    <property type="match status" value="1"/>
</dbReference>
<dbReference type="PANTHER" id="PTHR46558:SF4">
    <property type="entry name" value="DNA-BIDING PHAGE PROTEIN"/>
    <property type="match status" value="1"/>
</dbReference>
<dbReference type="GO" id="GO:0003677">
    <property type="term" value="F:DNA binding"/>
    <property type="evidence" value="ECO:0007669"/>
    <property type="project" value="UniProtKB-KW"/>
</dbReference>
<dbReference type="Gene3D" id="1.10.260.40">
    <property type="entry name" value="lambda repressor-like DNA-binding domains"/>
    <property type="match status" value="1"/>
</dbReference>
<dbReference type="InterPro" id="IPR010982">
    <property type="entry name" value="Lambda_DNA-bd_dom_sf"/>
</dbReference>
<evidence type="ECO:0000313" key="4">
    <source>
        <dbReference type="Proteomes" id="UP000029492"/>
    </source>
</evidence>
<dbReference type="Proteomes" id="UP000029492">
    <property type="component" value="Chromosome"/>
</dbReference>
<dbReference type="KEGG" id="mor:MOC_2869"/>
<dbReference type="PANTHER" id="PTHR46558">
    <property type="entry name" value="TRACRIPTIONAL REGULATORY PROTEIN-RELATED-RELATED"/>
    <property type="match status" value="1"/>
</dbReference>
<organism evidence="3 4">
    <name type="scientific">Methylobacterium oryzae CBMB20</name>
    <dbReference type="NCBI Taxonomy" id="693986"/>
    <lineage>
        <taxon>Bacteria</taxon>
        <taxon>Pseudomonadati</taxon>
        <taxon>Pseudomonadota</taxon>
        <taxon>Alphaproteobacteria</taxon>
        <taxon>Hyphomicrobiales</taxon>
        <taxon>Methylobacteriaceae</taxon>
        <taxon>Methylobacterium</taxon>
    </lineage>
</organism>
<gene>
    <name evidence="3" type="ORF">MOC_2869</name>
</gene>
<dbReference type="RefSeq" id="WP_043353136.1">
    <property type="nucleotide sequence ID" value="NZ_CP003811.1"/>
</dbReference>
<dbReference type="eggNOG" id="COG1396">
    <property type="taxonomic scope" value="Bacteria"/>
</dbReference>
<keyword evidence="4" id="KW-1185">Reference proteome</keyword>
<proteinExistence type="predicted"/>
<dbReference type="CDD" id="cd00093">
    <property type="entry name" value="HTH_XRE"/>
    <property type="match status" value="1"/>
</dbReference>
<evidence type="ECO:0000313" key="3">
    <source>
        <dbReference type="EMBL" id="AIQ90624.1"/>
    </source>
</evidence>
<evidence type="ECO:0000259" key="2">
    <source>
        <dbReference type="PROSITE" id="PS50943"/>
    </source>
</evidence>
<protein>
    <submittedName>
        <fullName evidence="3">XRE family transcriptional regulator</fullName>
    </submittedName>
</protein>
<dbReference type="STRING" id="693986.MOC_2869"/>
<dbReference type="HOGENOM" id="CLU_066192_26_3_5"/>
<feature type="domain" description="HTH cro/C1-type" evidence="2">
    <location>
        <begin position="21"/>
        <end position="75"/>
    </location>
</feature>
<dbReference type="Pfam" id="PF01381">
    <property type="entry name" value="HTH_3"/>
    <property type="match status" value="1"/>
</dbReference>